<dbReference type="SUPFAM" id="SSF46785">
    <property type="entry name" value="Winged helix' DNA-binding domain"/>
    <property type="match status" value="1"/>
</dbReference>
<dbReference type="FunFam" id="1.10.10.10:FF:000001">
    <property type="entry name" value="LysR family transcriptional regulator"/>
    <property type="match status" value="1"/>
</dbReference>
<organism evidence="6 7">
    <name type="scientific">Aliidiomarina haloalkalitolerans</name>
    <dbReference type="NCBI Taxonomy" id="859059"/>
    <lineage>
        <taxon>Bacteria</taxon>
        <taxon>Pseudomonadati</taxon>
        <taxon>Pseudomonadota</taxon>
        <taxon>Gammaproteobacteria</taxon>
        <taxon>Alteromonadales</taxon>
        <taxon>Idiomarinaceae</taxon>
        <taxon>Aliidiomarina</taxon>
    </lineage>
</organism>
<evidence type="ECO:0000259" key="5">
    <source>
        <dbReference type="PROSITE" id="PS50931"/>
    </source>
</evidence>
<dbReference type="AlphaFoldDB" id="A0A432VUZ4"/>
<proteinExistence type="inferred from homology"/>
<dbReference type="PANTHER" id="PTHR30126">
    <property type="entry name" value="HTH-TYPE TRANSCRIPTIONAL REGULATOR"/>
    <property type="match status" value="1"/>
</dbReference>
<accession>A0A432VUZ4</accession>
<dbReference type="GO" id="GO:0000976">
    <property type="term" value="F:transcription cis-regulatory region binding"/>
    <property type="evidence" value="ECO:0007669"/>
    <property type="project" value="TreeGrafter"/>
</dbReference>
<protein>
    <submittedName>
        <fullName evidence="6">LysR family transcriptional regulator</fullName>
    </submittedName>
</protein>
<evidence type="ECO:0000256" key="4">
    <source>
        <dbReference type="ARBA" id="ARBA00023163"/>
    </source>
</evidence>
<dbReference type="PANTHER" id="PTHR30126:SF88">
    <property type="entry name" value="TRANSCRIPTIONAL REGULATOR-RELATED"/>
    <property type="match status" value="1"/>
</dbReference>
<dbReference type="OrthoDB" id="6988449at2"/>
<dbReference type="RefSeq" id="WP_126792210.1">
    <property type="nucleotide sequence ID" value="NZ_PIPI01000003.1"/>
</dbReference>
<dbReference type="Gene3D" id="1.10.10.10">
    <property type="entry name" value="Winged helix-like DNA-binding domain superfamily/Winged helix DNA-binding domain"/>
    <property type="match status" value="1"/>
</dbReference>
<dbReference type="EMBL" id="PIPI01000003">
    <property type="protein sequence ID" value="RUO20198.1"/>
    <property type="molecule type" value="Genomic_DNA"/>
</dbReference>
<dbReference type="InterPro" id="IPR000847">
    <property type="entry name" value="LysR_HTH_N"/>
</dbReference>
<dbReference type="GO" id="GO:0003700">
    <property type="term" value="F:DNA-binding transcription factor activity"/>
    <property type="evidence" value="ECO:0007669"/>
    <property type="project" value="InterPro"/>
</dbReference>
<dbReference type="Pfam" id="PF00126">
    <property type="entry name" value="HTH_1"/>
    <property type="match status" value="1"/>
</dbReference>
<comment type="similarity">
    <text evidence="1">Belongs to the LysR transcriptional regulatory family.</text>
</comment>
<reference evidence="6 7" key="1">
    <citation type="journal article" date="2011" name="Front. Microbiol.">
        <title>Genomic signatures of strain selection and enhancement in Bacillus atrophaeus var. globigii, a historical biowarfare simulant.</title>
        <authorList>
            <person name="Gibbons H.S."/>
            <person name="Broomall S.M."/>
            <person name="McNew L.A."/>
            <person name="Daligault H."/>
            <person name="Chapman C."/>
            <person name="Bruce D."/>
            <person name="Karavis M."/>
            <person name="Krepps M."/>
            <person name="McGregor P.A."/>
            <person name="Hong C."/>
            <person name="Park K.H."/>
            <person name="Akmal A."/>
            <person name="Feldman A."/>
            <person name="Lin J.S."/>
            <person name="Chang W.E."/>
            <person name="Higgs B.W."/>
            <person name="Demirev P."/>
            <person name="Lindquist J."/>
            <person name="Liem A."/>
            <person name="Fochler E."/>
            <person name="Read T.D."/>
            <person name="Tapia R."/>
            <person name="Johnson S."/>
            <person name="Bishop-Lilly K.A."/>
            <person name="Detter C."/>
            <person name="Han C."/>
            <person name="Sozhamannan S."/>
            <person name="Rosenzweig C.N."/>
            <person name="Skowronski E.W."/>
        </authorList>
    </citation>
    <scope>NUCLEOTIDE SEQUENCE [LARGE SCALE GENOMIC DNA]</scope>
    <source>
        <strain evidence="6 7">AK5</strain>
    </source>
</reference>
<dbReference type="Pfam" id="PF03466">
    <property type="entry name" value="LysR_substrate"/>
    <property type="match status" value="1"/>
</dbReference>
<feature type="domain" description="HTH lysR-type" evidence="5">
    <location>
        <begin position="1"/>
        <end position="61"/>
    </location>
</feature>
<gene>
    <name evidence="6" type="ORF">CWE06_06110</name>
</gene>
<dbReference type="SUPFAM" id="SSF53850">
    <property type="entry name" value="Periplasmic binding protein-like II"/>
    <property type="match status" value="1"/>
</dbReference>
<keyword evidence="7" id="KW-1185">Reference proteome</keyword>
<keyword evidence="2" id="KW-0805">Transcription regulation</keyword>
<evidence type="ECO:0000256" key="3">
    <source>
        <dbReference type="ARBA" id="ARBA00023125"/>
    </source>
</evidence>
<dbReference type="Proteomes" id="UP000288212">
    <property type="component" value="Unassembled WGS sequence"/>
</dbReference>
<evidence type="ECO:0000256" key="2">
    <source>
        <dbReference type="ARBA" id="ARBA00023015"/>
    </source>
</evidence>
<name>A0A432VUZ4_9GAMM</name>
<evidence type="ECO:0000313" key="6">
    <source>
        <dbReference type="EMBL" id="RUO20198.1"/>
    </source>
</evidence>
<dbReference type="InterPro" id="IPR036388">
    <property type="entry name" value="WH-like_DNA-bd_sf"/>
</dbReference>
<evidence type="ECO:0000313" key="7">
    <source>
        <dbReference type="Proteomes" id="UP000288212"/>
    </source>
</evidence>
<dbReference type="InterPro" id="IPR036390">
    <property type="entry name" value="WH_DNA-bd_sf"/>
</dbReference>
<evidence type="ECO:0000256" key="1">
    <source>
        <dbReference type="ARBA" id="ARBA00009437"/>
    </source>
</evidence>
<sequence length="292" mass="32612">MARSTINQWQMFKAVVEHGGFNQAASHVHKSPSSLHHAVQKLEEQLGVSLFTTQGRRLELTTAGEQLLRRIDYLLAEVDRMEQVASNMQQGVESRLRVAVDEAFPRELLYQALANVAEEFPLIRFEILETILSGADELLNEGKADVSLSPFTLSGNLSEDLCAVEFVVVAGVNHPLSKANCPLKLEDLKACRQIVLRDSAQKNAKDYGWLGAEQRWTVSHMTTSIELIRRGLGYAWLPRHSVENYLCDGSLVALKLECGATRTTNFYLNFTDAEALGPVTRSFLGHIRFLTL</sequence>
<dbReference type="InterPro" id="IPR005119">
    <property type="entry name" value="LysR_subst-bd"/>
</dbReference>
<keyword evidence="4" id="KW-0804">Transcription</keyword>
<keyword evidence="3" id="KW-0238">DNA-binding</keyword>
<dbReference type="PROSITE" id="PS50931">
    <property type="entry name" value="HTH_LYSR"/>
    <property type="match status" value="1"/>
</dbReference>
<comment type="caution">
    <text evidence="6">The sequence shown here is derived from an EMBL/GenBank/DDBJ whole genome shotgun (WGS) entry which is preliminary data.</text>
</comment>
<dbReference type="Gene3D" id="3.40.190.290">
    <property type="match status" value="1"/>
</dbReference>